<reference evidence="1" key="1">
    <citation type="submission" date="2018-02" db="EMBL/GenBank/DDBJ databases">
        <title>Rhizophora mucronata_Transcriptome.</title>
        <authorList>
            <person name="Meera S.P."/>
            <person name="Sreeshan A."/>
            <person name="Augustine A."/>
        </authorList>
    </citation>
    <scope>NUCLEOTIDE SEQUENCE</scope>
    <source>
        <tissue evidence="1">Leaf</tissue>
    </source>
</reference>
<accession>A0A2P2P8M2</accession>
<evidence type="ECO:0000313" key="1">
    <source>
        <dbReference type="EMBL" id="MBX51037.1"/>
    </source>
</evidence>
<dbReference type="EMBL" id="GGEC01070553">
    <property type="protein sequence ID" value="MBX51037.1"/>
    <property type="molecule type" value="Transcribed_RNA"/>
</dbReference>
<sequence length="53" mass="6027">MLIKGIDNPRAIWVPWNHLRNCNSDSKLQPNNIIGIEQSSTNSIPIFHARNTT</sequence>
<dbReference type="AlphaFoldDB" id="A0A2P2P8M2"/>
<organism evidence="1">
    <name type="scientific">Rhizophora mucronata</name>
    <name type="common">Asiatic mangrove</name>
    <dbReference type="NCBI Taxonomy" id="61149"/>
    <lineage>
        <taxon>Eukaryota</taxon>
        <taxon>Viridiplantae</taxon>
        <taxon>Streptophyta</taxon>
        <taxon>Embryophyta</taxon>
        <taxon>Tracheophyta</taxon>
        <taxon>Spermatophyta</taxon>
        <taxon>Magnoliopsida</taxon>
        <taxon>eudicotyledons</taxon>
        <taxon>Gunneridae</taxon>
        <taxon>Pentapetalae</taxon>
        <taxon>rosids</taxon>
        <taxon>fabids</taxon>
        <taxon>Malpighiales</taxon>
        <taxon>Rhizophoraceae</taxon>
        <taxon>Rhizophora</taxon>
    </lineage>
</organism>
<name>A0A2P2P8M2_RHIMU</name>
<protein>
    <submittedName>
        <fullName evidence="1">Uncharacterized protein</fullName>
    </submittedName>
</protein>
<proteinExistence type="predicted"/>